<dbReference type="PANTHER" id="PTHR47266">
    <property type="entry name" value="ENDONUCLEASE-RELATED"/>
    <property type="match status" value="1"/>
</dbReference>
<reference evidence="3" key="1">
    <citation type="journal article" date="2022" name="Int. J. Mol. Sci.">
        <title>Draft Genome of Tanacetum Coccineum: Genomic Comparison of Closely Related Tanacetum-Family Plants.</title>
        <authorList>
            <person name="Yamashiro T."/>
            <person name="Shiraishi A."/>
            <person name="Nakayama K."/>
            <person name="Satake H."/>
        </authorList>
    </citation>
    <scope>NUCLEOTIDE SEQUENCE</scope>
</reference>
<feature type="compositionally biased region" description="Basic and acidic residues" evidence="1">
    <location>
        <begin position="250"/>
        <end position="270"/>
    </location>
</feature>
<dbReference type="InterPro" id="IPR052160">
    <property type="entry name" value="Gypsy_RT_Integrase-like"/>
</dbReference>
<dbReference type="InterPro" id="IPR001584">
    <property type="entry name" value="Integrase_cat-core"/>
</dbReference>
<gene>
    <name evidence="3" type="ORF">Tco_0858104</name>
</gene>
<dbReference type="GO" id="GO:0003964">
    <property type="term" value="F:RNA-directed DNA polymerase activity"/>
    <property type="evidence" value="ECO:0007669"/>
    <property type="project" value="UniProtKB-KW"/>
</dbReference>
<dbReference type="PROSITE" id="PS50994">
    <property type="entry name" value="INTEGRASE"/>
    <property type="match status" value="1"/>
</dbReference>
<evidence type="ECO:0000256" key="1">
    <source>
        <dbReference type="SAM" id="MobiDB-lite"/>
    </source>
</evidence>
<proteinExistence type="predicted"/>
<feature type="compositionally biased region" description="Basic and acidic residues" evidence="1">
    <location>
        <begin position="207"/>
        <end position="220"/>
    </location>
</feature>
<feature type="compositionally biased region" description="Basic residues" evidence="1">
    <location>
        <begin position="197"/>
        <end position="206"/>
    </location>
</feature>
<feature type="region of interest" description="Disordered" evidence="1">
    <location>
        <begin position="197"/>
        <end position="270"/>
    </location>
</feature>
<dbReference type="Gene3D" id="3.30.420.10">
    <property type="entry name" value="Ribonuclease H-like superfamily/Ribonuclease H"/>
    <property type="match status" value="1"/>
</dbReference>
<evidence type="ECO:0000313" key="4">
    <source>
        <dbReference type="Proteomes" id="UP001151760"/>
    </source>
</evidence>
<sequence>MLKYEVTHRLSTAYHPQTSGQVEVSNRGLKRIIERTIGQNHASWSDKLDDALWAFRTAYKTPIGCTPYKLIYGKACHLPIELEHKAYWALKHANFDLMTAGDHRKVQLNELNELRDHAYENSLIYKEKTKRIHDSKIKNRDVQDFEASCVRSFLFSDHKSFTSPASFGNPISKSNRLTFYLLAHLINGLRFTKRIFKKRTKRKPKTNKTEHGMEKCEKTKSNRSQTASSVRRPSNSDSSFKNSVLSNTKKSSEKVKVSYRKNKETDVASEKVKVSDRKKKIVTNVDAKNALKAKKVLCVSCAKNVLIPCYDKCLANYKLNVHSKVRRALFTTPITAKSTFVDTTLVVSKTRFSAKTTQSKSLDTTPVVSKTKTAAVTPLSTKNEVSCAFKTITVILRERSLSKYMKNKIRASRMWQKWYELQPNVGWSPIKMTLNVVNSSNCNTPKSGRSGIRVMGVLLIPLQ</sequence>
<dbReference type="InterPro" id="IPR036397">
    <property type="entry name" value="RNaseH_sf"/>
</dbReference>
<feature type="compositionally biased region" description="Polar residues" evidence="1">
    <location>
        <begin position="240"/>
        <end position="249"/>
    </location>
</feature>
<keyword evidence="3" id="KW-0548">Nucleotidyltransferase</keyword>
<reference evidence="3" key="2">
    <citation type="submission" date="2022-01" db="EMBL/GenBank/DDBJ databases">
        <authorList>
            <person name="Yamashiro T."/>
            <person name="Shiraishi A."/>
            <person name="Satake H."/>
            <person name="Nakayama K."/>
        </authorList>
    </citation>
    <scope>NUCLEOTIDE SEQUENCE</scope>
</reference>
<accession>A0ABQ5BAX5</accession>
<keyword evidence="3" id="KW-0695">RNA-directed DNA polymerase</keyword>
<keyword evidence="3" id="KW-0808">Transferase</keyword>
<dbReference type="Proteomes" id="UP001151760">
    <property type="component" value="Unassembled WGS sequence"/>
</dbReference>
<evidence type="ECO:0000313" key="3">
    <source>
        <dbReference type="EMBL" id="GJT11062.1"/>
    </source>
</evidence>
<comment type="caution">
    <text evidence="3">The sequence shown here is derived from an EMBL/GenBank/DDBJ whole genome shotgun (WGS) entry which is preliminary data.</text>
</comment>
<dbReference type="SUPFAM" id="SSF53098">
    <property type="entry name" value="Ribonuclease H-like"/>
    <property type="match status" value="1"/>
</dbReference>
<dbReference type="InterPro" id="IPR012337">
    <property type="entry name" value="RNaseH-like_sf"/>
</dbReference>
<keyword evidence="4" id="KW-1185">Reference proteome</keyword>
<name>A0ABQ5BAX5_9ASTR</name>
<protein>
    <submittedName>
        <fullName evidence="3">Reverse transcriptase domain-containing protein</fullName>
    </submittedName>
</protein>
<organism evidence="3 4">
    <name type="scientific">Tanacetum coccineum</name>
    <dbReference type="NCBI Taxonomy" id="301880"/>
    <lineage>
        <taxon>Eukaryota</taxon>
        <taxon>Viridiplantae</taxon>
        <taxon>Streptophyta</taxon>
        <taxon>Embryophyta</taxon>
        <taxon>Tracheophyta</taxon>
        <taxon>Spermatophyta</taxon>
        <taxon>Magnoliopsida</taxon>
        <taxon>eudicotyledons</taxon>
        <taxon>Gunneridae</taxon>
        <taxon>Pentapetalae</taxon>
        <taxon>asterids</taxon>
        <taxon>campanulids</taxon>
        <taxon>Asterales</taxon>
        <taxon>Asteraceae</taxon>
        <taxon>Asteroideae</taxon>
        <taxon>Anthemideae</taxon>
        <taxon>Anthemidinae</taxon>
        <taxon>Tanacetum</taxon>
    </lineage>
</organism>
<evidence type="ECO:0000259" key="2">
    <source>
        <dbReference type="PROSITE" id="PS50994"/>
    </source>
</evidence>
<dbReference type="EMBL" id="BQNB010013038">
    <property type="protein sequence ID" value="GJT11062.1"/>
    <property type="molecule type" value="Genomic_DNA"/>
</dbReference>
<feature type="domain" description="Integrase catalytic" evidence="2">
    <location>
        <begin position="1"/>
        <end position="75"/>
    </location>
</feature>
<feature type="compositionally biased region" description="Low complexity" evidence="1">
    <location>
        <begin position="228"/>
        <end position="239"/>
    </location>
</feature>